<gene>
    <name evidence="1" type="ORF">KC19_11G098000</name>
</gene>
<protein>
    <submittedName>
        <fullName evidence="1">Uncharacterized protein</fullName>
    </submittedName>
</protein>
<proteinExistence type="predicted"/>
<dbReference type="EMBL" id="CM026432">
    <property type="protein sequence ID" value="KAG0557039.1"/>
    <property type="molecule type" value="Genomic_DNA"/>
</dbReference>
<sequence length="54" mass="5768">MEWDCYCDCDKLASALELLMDHSSDDSVALGFSSICPLPASVGLPFIISKSTPS</sequence>
<evidence type="ECO:0000313" key="2">
    <source>
        <dbReference type="Proteomes" id="UP000822688"/>
    </source>
</evidence>
<keyword evidence="2" id="KW-1185">Reference proteome</keyword>
<accession>A0A8T0GFU5</accession>
<organism evidence="1 2">
    <name type="scientific">Ceratodon purpureus</name>
    <name type="common">Fire moss</name>
    <name type="synonym">Dicranum purpureum</name>
    <dbReference type="NCBI Taxonomy" id="3225"/>
    <lineage>
        <taxon>Eukaryota</taxon>
        <taxon>Viridiplantae</taxon>
        <taxon>Streptophyta</taxon>
        <taxon>Embryophyta</taxon>
        <taxon>Bryophyta</taxon>
        <taxon>Bryophytina</taxon>
        <taxon>Bryopsida</taxon>
        <taxon>Dicranidae</taxon>
        <taxon>Pseudoditrichales</taxon>
        <taxon>Ditrichaceae</taxon>
        <taxon>Ceratodon</taxon>
    </lineage>
</organism>
<name>A0A8T0GFU5_CERPU</name>
<comment type="caution">
    <text evidence="1">The sequence shown here is derived from an EMBL/GenBank/DDBJ whole genome shotgun (WGS) entry which is preliminary data.</text>
</comment>
<reference evidence="1 2" key="1">
    <citation type="submission" date="2020-06" db="EMBL/GenBank/DDBJ databases">
        <title>WGS assembly of Ceratodon purpureus strain R40.</title>
        <authorList>
            <person name="Carey S.B."/>
            <person name="Jenkins J."/>
            <person name="Shu S."/>
            <person name="Lovell J.T."/>
            <person name="Sreedasyam A."/>
            <person name="Maumus F."/>
            <person name="Tiley G.P."/>
            <person name="Fernandez-Pozo N."/>
            <person name="Barry K."/>
            <person name="Chen C."/>
            <person name="Wang M."/>
            <person name="Lipzen A."/>
            <person name="Daum C."/>
            <person name="Saski C.A."/>
            <person name="Payton A.C."/>
            <person name="Mcbreen J.C."/>
            <person name="Conrad R.E."/>
            <person name="Kollar L.M."/>
            <person name="Olsson S."/>
            <person name="Huttunen S."/>
            <person name="Landis J.B."/>
            <person name="Wickett N.J."/>
            <person name="Johnson M.G."/>
            <person name="Rensing S.A."/>
            <person name="Grimwood J."/>
            <person name="Schmutz J."/>
            <person name="Mcdaniel S.F."/>
        </authorList>
    </citation>
    <scope>NUCLEOTIDE SEQUENCE [LARGE SCALE GENOMIC DNA]</scope>
    <source>
        <strain evidence="1 2">R40</strain>
    </source>
</reference>
<dbReference type="Proteomes" id="UP000822688">
    <property type="component" value="Chromosome 11"/>
</dbReference>
<dbReference type="AlphaFoldDB" id="A0A8T0GFU5"/>
<evidence type="ECO:0000313" key="1">
    <source>
        <dbReference type="EMBL" id="KAG0557039.1"/>
    </source>
</evidence>